<organism evidence="1 2">
    <name type="scientific">Kickxella alabastrina</name>
    <dbReference type="NCBI Taxonomy" id="61397"/>
    <lineage>
        <taxon>Eukaryota</taxon>
        <taxon>Fungi</taxon>
        <taxon>Fungi incertae sedis</taxon>
        <taxon>Zoopagomycota</taxon>
        <taxon>Kickxellomycotina</taxon>
        <taxon>Kickxellomycetes</taxon>
        <taxon>Kickxellales</taxon>
        <taxon>Kickxellaceae</taxon>
        <taxon>Kickxella</taxon>
    </lineage>
</organism>
<sequence>MDGSLVKKEDGLSTTFATIVTRTNSEGQLQEFTMSGQMWDRYMSSIMGKLMALAIVAVLMPLANKARVYYNVQAAIRIVQMLVDICGISELVSNDNDNGTTTASGP</sequence>
<reference evidence="1" key="1">
    <citation type="submission" date="2022-07" db="EMBL/GenBank/DDBJ databases">
        <title>Phylogenomic reconstructions and comparative analyses of Kickxellomycotina fungi.</title>
        <authorList>
            <person name="Reynolds N.K."/>
            <person name="Stajich J.E."/>
            <person name="Barry K."/>
            <person name="Grigoriev I.V."/>
            <person name="Crous P."/>
            <person name="Smith M.E."/>
        </authorList>
    </citation>
    <scope>NUCLEOTIDE SEQUENCE</scope>
    <source>
        <strain evidence="1">Benny 63K</strain>
    </source>
</reference>
<dbReference type="Proteomes" id="UP001150581">
    <property type="component" value="Unassembled WGS sequence"/>
</dbReference>
<evidence type="ECO:0000313" key="2">
    <source>
        <dbReference type="Proteomes" id="UP001150581"/>
    </source>
</evidence>
<name>A0ACC1IRR6_9FUNG</name>
<dbReference type="EMBL" id="JANBPG010000134">
    <property type="protein sequence ID" value="KAJ1899679.1"/>
    <property type="molecule type" value="Genomic_DNA"/>
</dbReference>
<accession>A0ACC1IRR6</accession>
<keyword evidence="2" id="KW-1185">Reference proteome</keyword>
<proteinExistence type="predicted"/>
<protein>
    <submittedName>
        <fullName evidence="1">Uncharacterized protein</fullName>
    </submittedName>
</protein>
<gene>
    <name evidence="1" type="ORF">LPJ66_001963</name>
</gene>
<comment type="caution">
    <text evidence="1">The sequence shown here is derived from an EMBL/GenBank/DDBJ whole genome shotgun (WGS) entry which is preliminary data.</text>
</comment>
<evidence type="ECO:0000313" key="1">
    <source>
        <dbReference type="EMBL" id="KAJ1899679.1"/>
    </source>
</evidence>